<dbReference type="Pfam" id="PF00019">
    <property type="entry name" value="TGF_beta"/>
    <property type="match status" value="1"/>
</dbReference>
<dbReference type="Proteomes" id="UP001174136">
    <property type="component" value="Unassembled WGS sequence"/>
</dbReference>
<name>A0AA47M1C2_MERPO</name>
<dbReference type="GO" id="GO:0005125">
    <property type="term" value="F:cytokine activity"/>
    <property type="evidence" value="ECO:0007669"/>
    <property type="project" value="TreeGrafter"/>
</dbReference>
<evidence type="ECO:0000256" key="1">
    <source>
        <dbReference type="ARBA" id="ARBA00004613"/>
    </source>
</evidence>
<evidence type="ECO:0000256" key="9">
    <source>
        <dbReference type="ARBA" id="ARBA00023180"/>
    </source>
</evidence>
<keyword evidence="8" id="KW-1015">Disulfide bond</keyword>
<dbReference type="GO" id="GO:0005615">
    <property type="term" value="C:extracellular space"/>
    <property type="evidence" value="ECO:0007669"/>
    <property type="project" value="TreeGrafter"/>
</dbReference>
<comment type="subcellular location">
    <subcellularLocation>
        <location evidence="1">Secreted</location>
    </subcellularLocation>
</comment>
<dbReference type="Gene3D" id="2.60.120.970">
    <property type="match status" value="1"/>
</dbReference>
<dbReference type="PROSITE" id="PS51362">
    <property type="entry name" value="TGF_BETA_2"/>
    <property type="match status" value="1"/>
</dbReference>
<dbReference type="InterPro" id="IPR015615">
    <property type="entry name" value="TGF-beta-rel"/>
</dbReference>
<sequence length="399" mass="45575">MLLVQGVHAGTRDHRDYRDHRDHRDHRDGSDRTAGFHLPVYMVHLYRNFRSNLSRPADAMEQAAAARHADTVKSVMAKNVTYRQRRWAVTFNLHTLVAEKQIQAAELRIRLPRAASVTNISLDVYHQRDRPCLPGRACRRPQLVGSLTSASVISSSQSWKVFNVTAPLLRWLRENQPSRSRHKRGSGKKWRTRKAEKRGGPPPPSAPLSPHHVHLGGSKREQGVSDRALLVVFSHTGLDEDSKAKASLLHTAEQSKFWSPAENKKAEGRPPKRHRSKRGQREHVDRGPQASTRAEKSLCRRVDLQVDFNQIGWGSWIIFPKRYNAYRCEGNCPSPLGEDLNPTNHAYMQSLLKHFQPDRVVSPCCAPTKMSPLSMLYYENREMLLRHHEDMIVDECGCQ</sequence>
<dbReference type="PANTHER" id="PTHR11848">
    <property type="entry name" value="TGF-BETA FAMILY"/>
    <property type="match status" value="1"/>
</dbReference>
<dbReference type="PANTHER" id="PTHR11848:SF272">
    <property type="entry name" value="CYCLOPS"/>
    <property type="match status" value="1"/>
</dbReference>
<keyword evidence="14" id="KW-1185">Reference proteome</keyword>
<keyword evidence="6" id="KW-0732">Signal</keyword>
<dbReference type="Pfam" id="PF00688">
    <property type="entry name" value="TGFb_propeptide"/>
    <property type="match status" value="1"/>
</dbReference>
<comment type="caution">
    <text evidence="13">The sequence shown here is derived from an EMBL/GenBank/DDBJ whole genome shotgun (WGS) entry which is preliminary data.</text>
</comment>
<feature type="region of interest" description="Disordered" evidence="11">
    <location>
        <begin position="175"/>
        <end position="222"/>
    </location>
</feature>
<dbReference type="CDD" id="cd13759">
    <property type="entry name" value="TGF_beta_NODAL"/>
    <property type="match status" value="1"/>
</dbReference>
<protein>
    <submittedName>
        <fullName evidence="13">Nodal</fullName>
    </submittedName>
</protein>
<dbReference type="EMBL" id="JAOPHQ010006345">
    <property type="protein sequence ID" value="KAK0131820.1"/>
    <property type="molecule type" value="Genomic_DNA"/>
</dbReference>
<evidence type="ECO:0000256" key="3">
    <source>
        <dbReference type="ARBA" id="ARBA00022473"/>
    </source>
</evidence>
<evidence type="ECO:0000256" key="11">
    <source>
        <dbReference type="SAM" id="MobiDB-lite"/>
    </source>
</evidence>
<dbReference type="Gene3D" id="2.10.90.10">
    <property type="entry name" value="Cystine-knot cytokines"/>
    <property type="match status" value="1"/>
</dbReference>
<comment type="similarity">
    <text evidence="2 10">Belongs to the TGF-beta family.</text>
</comment>
<dbReference type="AlphaFoldDB" id="A0AA47M1C2"/>
<keyword evidence="3" id="KW-0217">Developmental protein</keyword>
<dbReference type="GO" id="GO:0008083">
    <property type="term" value="F:growth factor activity"/>
    <property type="evidence" value="ECO:0007669"/>
    <property type="project" value="UniProtKB-KW"/>
</dbReference>
<evidence type="ECO:0000256" key="4">
    <source>
        <dbReference type="ARBA" id="ARBA00022525"/>
    </source>
</evidence>
<evidence type="ECO:0000256" key="10">
    <source>
        <dbReference type="RuleBase" id="RU000354"/>
    </source>
</evidence>
<feature type="compositionally biased region" description="Basic residues" evidence="11">
    <location>
        <begin position="179"/>
        <end position="196"/>
    </location>
</feature>
<dbReference type="InterPro" id="IPR017948">
    <property type="entry name" value="TGFb_CS"/>
</dbReference>
<accession>A0AA47M1C2</accession>
<evidence type="ECO:0000256" key="7">
    <source>
        <dbReference type="ARBA" id="ARBA00023030"/>
    </source>
</evidence>
<feature type="region of interest" description="Disordered" evidence="11">
    <location>
        <begin position="1"/>
        <end position="31"/>
    </location>
</feature>
<dbReference type="InterPro" id="IPR001111">
    <property type="entry name" value="TGF-b_propeptide"/>
</dbReference>
<dbReference type="InterPro" id="IPR001839">
    <property type="entry name" value="TGF-b_C"/>
</dbReference>
<keyword evidence="4" id="KW-0964">Secreted</keyword>
<keyword evidence="9" id="KW-0325">Glycoprotein</keyword>
<organism evidence="13 14">
    <name type="scientific">Merluccius polli</name>
    <name type="common">Benguela hake</name>
    <name type="synonym">Merluccius cadenati</name>
    <dbReference type="NCBI Taxonomy" id="89951"/>
    <lineage>
        <taxon>Eukaryota</taxon>
        <taxon>Metazoa</taxon>
        <taxon>Chordata</taxon>
        <taxon>Craniata</taxon>
        <taxon>Vertebrata</taxon>
        <taxon>Euteleostomi</taxon>
        <taxon>Actinopterygii</taxon>
        <taxon>Neopterygii</taxon>
        <taxon>Teleostei</taxon>
        <taxon>Neoteleostei</taxon>
        <taxon>Acanthomorphata</taxon>
        <taxon>Zeiogadaria</taxon>
        <taxon>Gadariae</taxon>
        <taxon>Gadiformes</taxon>
        <taxon>Gadoidei</taxon>
        <taxon>Merlucciidae</taxon>
        <taxon>Merluccius</taxon>
    </lineage>
</organism>
<dbReference type="InterPro" id="IPR029034">
    <property type="entry name" value="Cystine-knot_cytokine"/>
</dbReference>
<evidence type="ECO:0000313" key="14">
    <source>
        <dbReference type="Proteomes" id="UP001174136"/>
    </source>
</evidence>
<proteinExistence type="inferred from homology"/>
<evidence type="ECO:0000313" key="13">
    <source>
        <dbReference type="EMBL" id="KAK0131820.1"/>
    </source>
</evidence>
<reference evidence="13" key="1">
    <citation type="journal article" date="2023" name="Front. Mar. Sci.">
        <title>A new Merluccius polli reference genome to investigate the effects of global change in West African waters.</title>
        <authorList>
            <person name="Mateo J.L."/>
            <person name="Blanco-Fernandez C."/>
            <person name="Garcia-Vazquez E."/>
            <person name="Machado-Schiaffino G."/>
        </authorList>
    </citation>
    <scope>NUCLEOTIDE SEQUENCE</scope>
    <source>
        <strain evidence="13">C29</strain>
        <tissue evidence="13">Fin</tissue>
    </source>
</reference>
<gene>
    <name evidence="13" type="primary">nodal_2</name>
    <name evidence="13" type="ORF">N1851_033385</name>
</gene>
<dbReference type="SMART" id="SM00204">
    <property type="entry name" value="TGFB"/>
    <property type="match status" value="1"/>
</dbReference>
<evidence type="ECO:0000256" key="5">
    <source>
        <dbReference type="ARBA" id="ARBA00022685"/>
    </source>
</evidence>
<feature type="domain" description="TGF-beta family profile" evidence="12">
    <location>
        <begin position="278"/>
        <end position="399"/>
    </location>
</feature>
<dbReference type="FunFam" id="2.10.90.10:FF:000026">
    <property type="entry name" value="Nodal homolog 3-A"/>
    <property type="match status" value="1"/>
</dbReference>
<feature type="compositionally biased region" description="Basic and acidic residues" evidence="11">
    <location>
        <begin position="10"/>
        <end position="31"/>
    </location>
</feature>
<evidence type="ECO:0000256" key="2">
    <source>
        <dbReference type="ARBA" id="ARBA00006656"/>
    </source>
</evidence>
<evidence type="ECO:0000259" key="12">
    <source>
        <dbReference type="PROSITE" id="PS51362"/>
    </source>
</evidence>
<evidence type="ECO:0000256" key="6">
    <source>
        <dbReference type="ARBA" id="ARBA00022729"/>
    </source>
</evidence>
<keyword evidence="7 10" id="KW-0339">Growth factor</keyword>
<dbReference type="SUPFAM" id="SSF57501">
    <property type="entry name" value="Cystine-knot cytokines"/>
    <property type="match status" value="1"/>
</dbReference>
<keyword evidence="5" id="KW-0165">Cleavage on pair of basic residues</keyword>
<dbReference type="PROSITE" id="PS00250">
    <property type="entry name" value="TGF_BETA_1"/>
    <property type="match status" value="1"/>
</dbReference>
<evidence type="ECO:0000256" key="8">
    <source>
        <dbReference type="ARBA" id="ARBA00023157"/>
    </source>
</evidence>
<feature type="region of interest" description="Disordered" evidence="11">
    <location>
        <begin position="255"/>
        <end position="294"/>
    </location>
</feature>